<dbReference type="InterPro" id="IPR011335">
    <property type="entry name" value="Restrct_endonuc-II-like"/>
</dbReference>
<dbReference type="Gene3D" id="3.90.1570.10">
    <property type="entry name" value="tt1808, chain A"/>
    <property type="match status" value="1"/>
</dbReference>
<protein>
    <recommendedName>
        <fullName evidence="1">Putative restriction endonuclease domain-containing protein</fullName>
    </recommendedName>
</protein>
<dbReference type="AlphaFoldDB" id="A0A917W5B0"/>
<sequence length="179" mass="19627">MPGLQRVRMSYDEWLALPEGPKAEWVDGEVVMNPGASVPHQDASFRLTSVLRVALPGLLVVQEVNVQLPNNRIRIADISVLDHAPESFVVTVAPRLVVEILSPSTRGEDTVRKSGEYAAAGIGQYWLLDPELYALDIYANESDGWSPLLHLDDHAPDGQVEVLGTTVVLRLADLLVIRS</sequence>
<dbReference type="InterPro" id="IPR008538">
    <property type="entry name" value="Uma2"/>
</dbReference>
<evidence type="ECO:0000259" key="1">
    <source>
        <dbReference type="Pfam" id="PF05685"/>
    </source>
</evidence>
<name>A0A917W5B0_9ACTN</name>
<reference evidence="2" key="2">
    <citation type="submission" date="2020-09" db="EMBL/GenBank/DDBJ databases">
        <authorList>
            <person name="Sun Q."/>
            <person name="Zhou Y."/>
        </authorList>
    </citation>
    <scope>NUCLEOTIDE SEQUENCE</scope>
    <source>
        <strain evidence="2">CGMCC 4.7306</strain>
    </source>
</reference>
<dbReference type="EMBL" id="BMMZ01000007">
    <property type="protein sequence ID" value="GGL69980.1"/>
    <property type="molecule type" value="Genomic_DNA"/>
</dbReference>
<dbReference type="SUPFAM" id="SSF52980">
    <property type="entry name" value="Restriction endonuclease-like"/>
    <property type="match status" value="1"/>
</dbReference>
<evidence type="ECO:0000313" key="3">
    <source>
        <dbReference type="Proteomes" id="UP000613840"/>
    </source>
</evidence>
<organism evidence="2 3">
    <name type="scientific">Microlunatus endophyticus</name>
    <dbReference type="NCBI Taxonomy" id="1716077"/>
    <lineage>
        <taxon>Bacteria</taxon>
        <taxon>Bacillati</taxon>
        <taxon>Actinomycetota</taxon>
        <taxon>Actinomycetes</taxon>
        <taxon>Propionibacteriales</taxon>
        <taxon>Propionibacteriaceae</taxon>
        <taxon>Microlunatus</taxon>
    </lineage>
</organism>
<reference evidence="2" key="1">
    <citation type="journal article" date="2014" name="Int. J. Syst. Evol. Microbiol.">
        <title>Complete genome sequence of Corynebacterium casei LMG S-19264T (=DSM 44701T), isolated from a smear-ripened cheese.</title>
        <authorList>
            <consortium name="US DOE Joint Genome Institute (JGI-PGF)"/>
            <person name="Walter F."/>
            <person name="Albersmeier A."/>
            <person name="Kalinowski J."/>
            <person name="Ruckert C."/>
        </authorList>
    </citation>
    <scope>NUCLEOTIDE SEQUENCE</scope>
    <source>
        <strain evidence="2">CGMCC 4.7306</strain>
    </source>
</reference>
<feature type="domain" description="Putative restriction endonuclease" evidence="1">
    <location>
        <begin position="13"/>
        <end position="150"/>
    </location>
</feature>
<accession>A0A917W5B0</accession>
<comment type="caution">
    <text evidence="2">The sequence shown here is derived from an EMBL/GenBank/DDBJ whole genome shotgun (WGS) entry which is preliminary data.</text>
</comment>
<gene>
    <name evidence="2" type="ORF">GCM10011575_30670</name>
</gene>
<dbReference type="InterPro" id="IPR012296">
    <property type="entry name" value="Nuclease_put_TT1808"/>
</dbReference>
<dbReference type="PANTHER" id="PTHR34107">
    <property type="entry name" value="SLL0198 PROTEIN-RELATED"/>
    <property type="match status" value="1"/>
</dbReference>
<dbReference type="PANTHER" id="PTHR34107:SF4">
    <property type="entry name" value="SLL1222 PROTEIN"/>
    <property type="match status" value="1"/>
</dbReference>
<dbReference type="CDD" id="cd06260">
    <property type="entry name" value="DUF820-like"/>
    <property type="match status" value="1"/>
</dbReference>
<proteinExistence type="predicted"/>
<dbReference type="Pfam" id="PF05685">
    <property type="entry name" value="Uma2"/>
    <property type="match status" value="1"/>
</dbReference>
<evidence type="ECO:0000313" key="2">
    <source>
        <dbReference type="EMBL" id="GGL69980.1"/>
    </source>
</evidence>
<dbReference type="Proteomes" id="UP000613840">
    <property type="component" value="Unassembled WGS sequence"/>
</dbReference>
<keyword evidence="3" id="KW-1185">Reference proteome</keyword>